<dbReference type="PANTHER" id="PTHR34039">
    <property type="entry name" value="UPF0102 PROTEIN YRAN"/>
    <property type="match status" value="1"/>
</dbReference>
<dbReference type="GO" id="GO:0003676">
    <property type="term" value="F:nucleic acid binding"/>
    <property type="evidence" value="ECO:0007669"/>
    <property type="project" value="InterPro"/>
</dbReference>
<accession>A0A328NVM1</accession>
<dbReference type="EMBL" id="PYAG01000011">
    <property type="protein sequence ID" value="RAO35006.1"/>
    <property type="molecule type" value="Genomic_DNA"/>
</dbReference>
<dbReference type="Pfam" id="PF02021">
    <property type="entry name" value="UPF0102"/>
    <property type="match status" value="1"/>
</dbReference>
<dbReference type="InterPro" id="IPR003509">
    <property type="entry name" value="UPF0102_YraN-like"/>
</dbReference>
<sequence length="119" mass="12899">MTKRNQAVGAYGEQCAARHLTEAGLRPIARNWRCAAGEIDIIAWDGPVLAFCEVKTRRGEGFGTPAEAVVPAKARRLRGLAARWLTETGTTAEEVRFDVLSVRLPDAGPAQVEHLKGAF</sequence>
<dbReference type="CDD" id="cd20736">
    <property type="entry name" value="PoNe_Nuclease"/>
    <property type="match status" value="1"/>
</dbReference>
<evidence type="ECO:0000256" key="1">
    <source>
        <dbReference type="ARBA" id="ARBA00006738"/>
    </source>
</evidence>
<dbReference type="RefSeq" id="WP_112676202.1">
    <property type="nucleotide sequence ID" value="NZ_PYAG01000011.1"/>
</dbReference>
<dbReference type="HAMAP" id="MF_00048">
    <property type="entry name" value="UPF0102"/>
    <property type="match status" value="1"/>
</dbReference>
<evidence type="ECO:0000256" key="2">
    <source>
        <dbReference type="HAMAP-Rule" id="MF_00048"/>
    </source>
</evidence>
<comment type="similarity">
    <text evidence="1 2">Belongs to the UPF0102 family.</text>
</comment>
<dbReference type="NCBIfam" id="NF009150">
    <property type="entry name" value="PRK12497.1-3"/>
    <property type="match status" value="1"/>
</dbReference>
<dbReference type="Gene3D" id="3.40.1350.10">
    <property type="match status" value="1"/>
</dbReference>
<dbReference type="NCBIfam" id="NF009154">
    <property type="entry name" value="PRK12497.3-3"/>
    <property type="match status" value="1"/>
</dbReference>
<dbReference type="Proteomes" id="UP000249419">
    <property type="component" value="Unassembled WGS sequence"/>
</dbReference>
<proteinExistence type="inferred from homology"/>
<dbReference type="InterPro" id="IPR011335">
    <property type="entry name" value="Restrct_endonuc-II-like"/>
</dbReference>
<dbReference type="AlphaFoldDB" id="A0A328NVM1"/>
<name>A0A328NVM1_9ACTN</name>
<dbReference type="InterPro" id="IPR011856">
    <property type="entry name" value="tRNA_endonuc-like_dom_sf"/>
</dbReference>
<organism evidence="3 4">
    <name type="scientific">Micromonospora saelicesensis</name>
    <dbReference type="NCBI Taxonomy" id="285676"/>
    <lineage>
        <taxon>Bacteria</taxon>
        <taxon>Bacillati</taxon>
        <taxon>Actinomycetota</taxon>
        <taxon>Actinomycetes</taxon>
        <taxon>Micromonosporales</taxon>
        <taxon>Micromonosporaceae</taxon>
        <taxon>Micromonospora</taxon>
    </lineage>
</organism>
<protein>
    <recommendedName>
        <fullName evidence="2">UPF0102 protein PSN13_02776</fullName>
    </recommendedName>
</protein>
<dbReference type="PANTHER" id="PTHR34039:SF1">
    <property type="entry name" value="UPF0102 PROTEIN YRAN"/>
    <property type="match status" value="1"/>
</dbReference>
<evidence type="ECO:0000313" key="3">
    <source>
        <dbReference type="EMBL" id="RAO35006.1"/>
    </source>
</evidence>
<reference evidence="3 4" key="1">
    <citation type="submission" date="2018-03" db="EMBL/GenBank/DDBJ databases">
        <title>Defining the species Micromonospora saelicesensis and Micromonospora noduli under the framework of genomics.</title>
        <authorList>
            <person name="Riesco R."/>
            <person name="Trujillo M.E."/>
        </authorList>
    </citation>
    <scope>NUCLEOTIDE SEQUENCE [LARGE SCALE GENOMIC DNA]</scope>
    <source>
        <strain evidence="3 4">PSN13</strain>
    </source>
</reference>
<dbReference type="SUPFAM" id="SSF52980">
    <property type="entry name" value="Restriction endonuclease-like"/>
    <property type="match status" value="1"/>
</dbReference>
<evidence type="ECO:0000313" key="4">
    <source>
        <dbReference type="Proteomes" id="UP000249419"/>
    </source>
</evidence>
<comment type="caution">
    <text evidence="3">The sequence shown here is derived from an EMBL/GenBank/DDBJ whole genome shotgun (WGS) entry which is preliminary data.</text>
</comment>
<gene>
    <name evidence="3" type="ORF">PSN13_02776</name>
</gene>